<evidence type="ECO:0000313" key="1">
    <source>
        <dbReference type="EMBL" id="MDZ5010052.1"/>
    </source>
</evidence>
<dbReference type="AlphaFoldDB" id="A0AAW9IJ99"/>
<dbReference type="RefSeq" id="WP_322381963.1">
    <property type="nucleotide sequence ID" value="NZ_WNVJ01000021.1"/>
</dbReference>
<sequence length="167" mass="19906">MMGLIGTLLGALIGALGSYFGAMRSLDKQIKYQNYLREKDKKDDRKVVVKVINKILKEEIINNKIAIEQTKLYENLSYKYKTKKYIYNLKGKIKFDDYERIKFDLLKYTDVELVEEVIDLYSLFYILIRHSDIDEFEEKEYNQMLHLEYKLKKVLSSALFKDLFNLS</sequence>
<proteinExistence type="predicted"/>
<reference evidence="1" key="1">
    <citation type="submission" date="2019-11" db="EMBL/GenBank/DDBJ databases">
        <title>Characterization of Clostridium perfringens isolates from swine manure treated agricultural soils.</title>
        <authorList>
            <person name="Wushke S.T."/>
        </authorList>
    </citation>
    <scope>NUCLEOTIDE SEQUENCE</scope>
    <source>
        <strain evidence="1">V2</strain>
    </source>
</reference>
<comment type="caution">
    <text evidence="1">The sequence shown here is derived from an EMBL/GenBank/DDBJ whole genome shotgun (WGS) entry which is preliminary data.</text>
</comment>
<organism evidence="1 2">
    <name type="scientific">Clostridium perfringens</name>
    <dbReference type="NCBI Taxonomy" id="1502"/>
    <lineage>
        <taxon>Bacteria</taxon>
        <taxon>Bacillati</taxon>
        <taxon>Bacillota</taxon>
        <taxon>Clostridia</taxon>
        <taxon>Eubacteriales</taxon>
        <taxon>Clostridiaceae</taxon>
        <taxon>Clostridium</taxon>
    </lineage>
</organism>
<evidence type="ECO:0000313" key="2">
    <source>
        <dbReference type="Proteomes" id="UP001292368"/>
    </source>
</evidence>
<accession>A0AAW9IJ99</accession>
<dbReference type="Proteomes" id="UP001292368">
    <property type="component" value="Unassembled WGS sequence"/>
</dbReference>
<name>A0AAW9IJ99_CLOPF</name>
<gene>
    <name evidence="1" type="ORF">GNF77_14175</name>
</gene>
<dbReference type="EMBL" id="WNVM01000018">
    <property type="protein sequence ID" value="MDZ5010052.1"/>
    <property type="molecule type" value="Genomic_DNA"/>
</dbReference>
<protein>
    <submittedName>
        <fullName evidence="1">Uncharacterized protein</fullName>
    </submittedName>
</protein>